<keyword evidence="4" id="KW-1185">Reference proteome</keyword>
<dbReference type="GO" id="GO:0005886">
    <property type="term" value="C:plasma membrane"/>
    <property type="evidence" value="ECO:0007669"/>
    <property type="project" value="TreeGrafter"/>
</dbReference>
<comment type="catalytic activity">
    <reaction evidence="2">
        <text>oxidized coenzyme F420-(gamma-L-Glu)(n) + a quinol + H(+) = reduced coenzyme F420-(gamma-L-Glu)(n) + a quinone</text>
        <dbReference type="Rhea" id="RHEA:39663"/>
        <dbReference type="Rhea" id="RHEA-COMP:12939"/>
        <dbReference type="Rhea" id="RHEA-COMP:14378"/>
        <dbReference type="ChEBI" id="CHEBI:15378"/>
        <dbReference type="ChEBI" id="CHEBI:24646"/>
        <dbReference type="ChEBI" id="CHEBI:132124"/>
        <dbReference type="ChEBI" id="CHEBI:133980"/>
        <dbReference type="ChEBI" id="CHEBI:139511"/>
    </reaction>
</comment>
<dbReference type="InterPro" id="IPR004378">
    <property type="entry name" value="F420H2_quin_Rdtase"/>
</dbReference>
<dbReference type="Pfam" id="PF04075">
    <property type="entry name" value="F420H2_quin_red"/>
    <property type="match status" value="1"/>
</dbReference>
<protein>
    <recommendedName>
        <fullName evidence="5">Nitroreductase family deazaflavin-dependent oxidoreductase</fullName>
    </recommendedName>
</protein>
<evidence type="ECO:0000256" key="2">
    <source>
        <dbReference type="ARBA" id="ARBA00049106"/>
    </source>
</evidence>
<dbReference type="NCBIfam" id="TIGR00026">
    <property type="entry name" value="hi_GC_TIGR00026"/>
    <property type="match status" value="1"/>
</dbReference>
<dbReference type="EMBL" id="CABVGP010000001">
    <property type="protein sequence ID" value="VVJ17420.1"/>
    <property type="molecule type" value="Genomic_DNA"/>
</dbReference>
<evidence type="ECO:0008006" key="5">
    <source>
        <dbReference type="Google" id="ProtNLM"/>
    </source>
</evidence>
<dbReference type="AlphaFoldDB" id="A0A6I8LK81"/>
<evidence type="ECO:0000256" key="1">
    <source>
        <dbReference type="ARBA" id="ARBA00008710"/>
    </source>
</evidence>
<dbReference type="PANTHER" id="PTHR39428">
    <property type="entry name" value="F420H(2)-DEPENDENT QUINONE REDUCTASE RV1261C"/>
    <property type="match status" value="1"/>
</dbReference>
<sequence>MADRYSDPDMGSWNAKITAEFRAGHGKVGGVFADVPLLLLTTVGARSGREFTTPLGYLPDGDRRIIFATNGGQARNPAWYHNLLAQPQVRIEVGTGTQIEEYVCTATVLTGAERDAFWNEQESRAPVFAEYKSKTDRLIPVIALA</sequence>
<gene>
    <name evidence="3" type="ORF">AA23TX_02441</name>
</gene>
<dbReference type="GO" id="GO:0016491">
    <property type="term" value="F:oxidoreductase activity"/>
    <property type="evidence" value="ECO:0007669"/>
    <property type="project" value="InterPro"/>
</dbReference>
<organism evidence="3 4">
    <name type="scientific">Amycolatopsis camponoti</name>
    <dbReference type="NCBI Taxonomy" id="2606593"/>
    <lineage>
        <taxon>Bacteria</taxon>
        <taxon>Bacillati</taxon>
        <taxon>Actinomycetota</taxon>
        <taxon>Actinomycetes</taxon>
        <taxon>Pseudonocardiales</taxon>
        <taxon>Pseudonocardiaceae</taxon>
        <taxon>Amycolatopsis</taxon>
    </lineage>
</organism>
<dbReference type="SUPFAM" id="SSF50475">
    <property type="entry name" value="FMN-binding split barrel"/>
    <property type="match status" value="1"/>
</dbReference>
<dbReference type="GO" id="GO:0070967">
    <property type="term" value="F:coenzyme F420 binding"/>
    <property type="evidence" value="ECO:0007669"/>
    <property type="project" value="TreeGrafter"/>
</dbReference>
<dbReference type="PANTHER" id="PTHR39428:SF1">
    <property type="entry name" value="F420H(2)-DEPENDENT QUINONE REDUCTASE RV1261C"/>
    <property type="match status" value="1"/>
</dbReference>
<accession>A0A6I8LK81</accession>
<dbReference type="InterPro" id="IPR012349">
    <property type="entry name" value="Split_barrel_FMN-bd"/>
</dbReference>
<name>A0A6I8LK81_9PSEU</name>
<dbReference type="Proteomes" id="UP000399805">
    <property type="component" value="Unassembled WGS sequence"/>
</dbReference>
<evidence type="ECO:0000313" key="3">
    <source>
        <dbReference type="EMBL" id="VVJ17420.1"/>
    </source>
</evidence>
<comment type="similarity">
    <text evidence="1">Belongs to the F420H(2)-dependent quinone reductase family.</text>
</comment>
<proteinExistence type="inferred from homology"/>
<evidence type="ECO:0000313" key="4">
    <source>
        <dbReference type="Proteomes" id="UP000399805"/>
    </source>
</evidence>
<reference evidence="3 4" key="1">
    <citation type="submission" date="2019-09" db="EMBL/GenBank/DDBJ databases">
        <authorList>
            <person name="Leyn A S."/>
        </authorList>
    </citation>
    <scope>NUCLEOTIDE SEQUENCE [LARGE SCALE GENOMIC DNA]</scope>
    <source>
        <strain evidence="3">AA231_1</strain>
    </source>
</reference>
<dbReference type="Gene3D" id="2.30.110.10">
    <property type="entry name" value="Electron Transport, Fmn-binding Protein, Chain A"/>
    <property type="match status" value="1"/>
</dbReference>
<dbReference type="RefSeq" id="WP_230862433.1">
    <property type="nucleotide sequence ID" value="NZ_CABVGP010000001.1"/>
</dbReference>